<feature type="non-terminal residue" evidence="1">
    <location>
        <position position="71"/>
    </location>
</feature>
<proteinExistence type="predicted"/>
<organism evidence="1 2">
    <name type="scientific">Trifolium pratense</name>
    <name type="common">Red clover</name>
    <dbReference type="NCBI Taxonomy" id="57577"/>
    <lineage>
        <taxon>Eukaryota</taxon>
        <taxon>Viridiplantae</taxon>
        <taxon>Streptophyta</taxon>
        <taxon>Embryophyta</taxon>
        <taxon>Tracheophyta</taxon>
        <taxon>Spermatophyta</taxon>
        <taxon>Magnoliopsida</taxon>
        <taxon>eudicotyledons</taxon>
        <taxon>Gunneridae</taxon>
        <taxon>Pentapetalae</taxon>
        <taxon>rosids</taxon>
        <taxon>fabids</taxon>
        <taxon>Fabales</taxon>
        <taxon>Fabaceae</taxon>
        <taxon>Papilionoideae</taxon>
        <taxon>50 kb inversion clade</taxon>
        <taxon>NPAAA clade</taxon>
        <taxon>Hologalegina</taxon>
        <taxon>IRL clade</taxon>
        <taxon>Trifolieae</taxon>
        <taxon>Trifolium</taxon>
    </lineage>
</organism>
<evidence type="ECO:0000313" key="2">
    <source>
        <dbReference type="Proteomes" id="UP000236291"/>
    </source>
</evidence>
<sequence length="71" mass="7989">MNILSQFGLLRTHLTPIRVNNSSGFSFPHSPRRNKSFGKFVCLAVDDELRQNQQQLSTTSSRLGSAIEEKP</sequence>
<reference evidence="1 2" key="2">
    <citation type="journal article" date="2017" name="Front. Plant Sci.">
        <title>Gene Classification and Mining of Molecular Markers Useful in Red Clover (Trifolium pratense) Breeding.</title>
        <authorList>
            <person name="Istvanek J."/>
            <person name="Dluhosova J."/>
            <person name="Dluhos P."/>
            <person name="Patkova L."/>
            <person name="Nedelnik J."/>
            <person name="Repkova J."/>
        </authorList>
    </citation>
    <scope>NUCLEOTIDE SEQUENCE [LARGE SCALE GENOMIC DNA]</scope>
    <source>
        <strain evidence="2">cv. Tatra</strain>
        <tissue evidence="1">Young leaves</tissue>
    </source>
</reference>
<reference evidence="1 2" key="1">
    <citation type="journal article" date="2014" name="Am. J. Bot.">
        <title>Genome assembly and annotation for red clover (Trifolium pratense; Fabaceae).</title>
        <authorList>
            <person name="Istvanek J."/>
            <person name="Jaros M."/>
            <person name="Krenek A."/>
            <person name="Repkova J."/>
        </authorList>
    </citation>
    <scope>NUCLEOTIDE SEQUENCE [LARGE SCALE GENOMIC DNA]</scope>
    <source>
        <strain evidence="2">cv. Tatra</strain>
        <tissue evidence="1">Young leaves</tissue>
    </source>
</reference>
<dbReference type="EMBL" id="ASHM01094550">
    <property type="protein sequence ID" value="PNX65024.1"/>
    <property type="molecule type" value="Genomic_DNA"/>
</dbReference>
<protein>
    <submittedName>
        <fullName evidence="1">Uncharacterized protein</fullName>
    </submittedName>
</protein>
<name>A0A2K3KFE9_TRIPR</name>
<accession>A0A2K3KFE9</accession>
<gene>
    <name evidence="1" type="ORF">L195_g054324</name>
</gene>
<comment type="caution">
    <text evidence="1">The sequence shown here is derived from an EMBL/GenBank/DDBJ whole genome shotgun (WGS) entry which is preliminary data.</text>
</comment>
<dbReference type="AlphaFoldDB" id="A0A2K3KFE9"/>
<evidence type="ECO:0000313" key="1">
    <source>
        <dbReference type="EMBL" id="PNX65024.1"/>
    </source>
</evidence>
<dbReference type="ExpressionAtlas" id="A0A2K3KFE9">
    <property type="expression patterns" value="baseline"/>
</dbReference>
<dbReference type="Proteomes" id="UP000236291">
    <property type="component" value="Unassembled WGS sequence"/>
</dbReference>